<dbReference type="PANTHER" id="PTHR44307:SF2">
    <property type="entry name" value="PHOSPHOETHANOLAMINE METHYLTRANSFERASE ISOFORM X1"/>
    <property type="match status" value="1"/>
</dbReference>
<dbReference type="Proteomes" id="UP001139263">
    <property type="component" value="Unassembled WGS sequence"/>
</dbReference>
<comment type="pathway">
    <text evidence="1">Lipid metabolism.</text>
</comment>
<comment type="pathway">
    <text evidence="4">Phospholipid metabolism.</text>
</comment>
<keyword evidence="3 7" id="KW-0808">Transferase</keyword>
<reference evidence="7" key="1">
    <citation type="submission" date="2022-03" db="EMBL/GenBank/DDBJ databases">
        <title>Draft Genome Sequence of Firmicute Strain S0AB, a Heterotrophic Iron/Sulfur-Oxidizing Extreme Acidophile.</title>
        <authorList>
            <person name="Vergara E."/>
            <person name="Pakostova E."/>
            <person name="Johnson D.B."/>
            <person name="Holmes D.S."/>
        </authorList>
    </citation>
    <scope>NUCLEOTIDE SEQUENCE</scope>
    <source>
        <strain evidence="7">S0AB</strain>
    </source>
</reference>
<feature type="domain" description="Methyltransferase" evidence="6">
    <location>
        <begin position="38"/>
        <end position="130"/>
    </location>
</feature>
<dbReference type="SUPFAM" id="SSF53335">
    <property type="entry name" value="S-adenosyl-L-methionine-dependent methyltransferases"/>
    <property type="match status" value="1"/>
</dbReference>
<dbReference type="GO" id="GO:0032259">
    <property type="term" value="P:methylation"/>
    <property type="evidence" value="ECO:0007669"/>
    <property type="project" value="UniProtKB-KW"/>
</dbReference>
<dbReference type="InterPro" id="IPR029063">
    <property type="entry name" value="SAM-dependent_MTases_sf"/>
</dbReference>
<dbReference type="AlphaFoldDB" id="A0A9X1VBN4"/>
<evidence type="ECO:0000256" key="4">
    <source>
        <dbReference type="ARBA" id="ARBA00025707"/>
    </source>
</evidence>
<evidence type="ECO:0000313" key="8">
    <source>
        <dbReference type="Proteomes" id="UP001139263"/>
    </source>
</evidence>
<keyword evidence="7" id="KW-0830">Ubiquinone</keyword>
<evidence type="ECO:0000256" key="3">
    <source>
        <dbReference type="ARBA" id="ARBA00022679"/>
    </source>
</evidence>
<evidence type="ECO:0000256" key="1">
    <source>
        <dbReference type="ARBA" id="ARBA00005189"/>
    </source>
</evidence>
<dbReference type="EMBL" id="JALBUF010000012">
    <property type="protein sequence ID" value="MCI0184325.1"/>
    <property type="molecule type" value="Genomic_DNA"/>
</dbReference>
<dbReference type="GO" id="GO:0043770">
    <property type="term" value="F:demethylmenaquinone methyltransferase activity"/>
    <property type="evidence" value="ECO:0007669"/>
    <property type="project" value="UniProtKB-EC"/>
</dbReference>
<proteinExistence type="predicted"/>
<dbReference type="InterPro" id="IPR041698">
    <property type="entry name" value="Methyltransf_25"/>
</dbReference>
<keyword evidence="2 7" id="KW-0489">Methyltransferase</keyword>
<evidence type="ECO:0000259" key="6">
    <source>
        <dbReference type="Pfam" id="PF13649"/>
    </source>
</evidence>
<gene>
    <name evidence="7" type="primary">ubiE_8</name>
    <name evidence="7" type="ORF">MM817_02620</name>
</gene>
<dbReference type="EC" id="2.1.1.163" evidence="7"/>
<comment type="catalytic activity">
    <reaction evidence="5">
        <text>phosphoethanolamine + S-adenosyl-L-methionine = N-methylethanolamine phosphate + S-adenosyl-L-homocysteine + H(+)</text>
        <dbReference type="Rhea" id="RHEA:20365"/>
        <dbReference type="ChEBI" id="CHEBI:15378"/>
        <dbReference type="ChEBI" id="CHEBI:57781"/>
        <dbReference type="ChEBI" id="CHEBI:57856"/>
        <dbReference type="ChEBI" id="CHEBI:58190"/>
        <dbReference type="ChEBI" id="CHEBI:59789"/>
        <dbReference type="EC" id="2.1.1.103"/>
    </reaction>
    <physiologicalReaction direction="left-to-right" evidence="5">
        <dbReference type="Rhea" id="RHEA:20366"/>
    </physiologicalReaction>
</comment>
<accession>A0A9X1VBN4</accession>
<comment type="caution">
    <text evidence="7">The sequence shown here is derived from an EMBL/GenBank/DDBJ whole genome shotgun (WGS) entry which is preliminary data.</text>
</comment>
<name>A0A9X1VBN4_9BACL</name>
<dbReference type="PANTHER" id="PTHR44307">
    <property type="entry name" value="PHOSPHOETHANOLAMINE METHYLTRANSFERASE"/>
    <property type="match status" value="1"/>
</dbReference>
<dbReference type="GO" id="GO:0000234">
    <property type="term" value="F:phosphoethanolamine N-methyltransferase activity"/>
    <property type="evidence" value="ECO:0007669"/>
    <property type="project" value="UniProtKB-EC"/>
</dbReference>
<organism evidence="7 8">
    <name type="scientific">Sulfoacidibacillus ferrooxidans</name>
    <dbReference type="NCBI Taxonomy" id="2005001"/>
    <lineage>
        <taxon>Bacteria</taxon>
        <taxon>Bacillati</taxon>
        <taxon>Bacillota</taxon>
        <taxon>Bacilli</taxon>
        <taxon>Bacillales</taxon>
        <taxon>Alicyclobacillaceae</taxon>
        <taxon>Sulfoacidibacillus</taxon>
    </lineage>
</organism>
<evidence type="ECO:0000313" key="7">
    <source>
        <dbReference type="EMBL" id="MCI0184325.1"/>
    </source>
</evidence>
<sequence>MDYHDALAALGAGSAHPGGFSITREWMAQIALTTDDKVLEIGCGTGRTSCEIAQRFGCVVLGVDRNVNMIHKARKRAMELQAPVQFSVVSGDTFPFPDGEFDAIIAESVSVFNEPLTVLHEYYRLLKATGMAIDVEMCANSPLPPDVFYAFQEMYGAKCVPTMTQWKQYYRAAGFSSIRILRSGPVPSSPVFDSDVDSLAPILTDADAYSEDVYRIMNDNQLVMHNYAKWLNFAVIVAQK</sequence>
<dbReference type="Gene3D" id="3.40.50.150">
    <property type="entry name" value="Vaccinia Virus protein VP39"/>
    <property type="match status" value="1"/>
</dbReference>
<keyword evidence="8" id="KW-1185">Reference proteome</keyword>
<protein>
    <submittedName>
        <fullName evidence="7">Ubiquinone/menaquinone biosynthesis C-methyltransferase UbiE</fullName>
        <ecNumber evidence="7">2.1.1.163</ecNumber>
    </submittedName>
</protein>
<evidence type="ECO:0000256" key="2">
    <source>
        <dbReference type="ARBA" id="ARBA00022603"/>
    </source>
</evidence>
<dbReference type="RefSeq" id="WP_241715903.1">
    <property type="nucleotide sequence ID" value="NZ_JALBUF010000012.1"/>
</dbReference>
<dbReference type="CDD" id="cd02440">
    <property type="entry name" value="AdoMet_MTases"/>
    <property type="match status" value="1"/>
</dbReference>
<dbReference type="Pfam" id="PF13649">
    <property type="entry name" value="Methyltransf_25"/>
    <property type="match status" value="1"/>
</dbReference>
<evidence type="ECO:0000256" key="5">
    <source>
        <dbReference type="ARBA" id="ARBA00047622"/>
    </source>
</evidence>